<evidence type="ECO:0000259" key="13">
    <source>
        <dbReference type="Pfam" id="PF06574"/>
    </source>
</evidence>
<evidence type="ECO:0000256" key="6">
    <source>
        <dbReference type="ARBA" id="ARBA00022679"/>
    </source>
</evidence>
<dbReference type="CDD" id="cd02064">
    <property type="entry name" value="FAD_synthetase_N"/>
    <property type="match status" value="1"/>
</dbReference>
<evidence type="ECO:0000256" key="2">
    <source>
        <dbReference type="ARBA" id="ARBA00010214"/>
    </source>
</evidence>
<organism evidence="14 15">
    <name type="scientific">Nocardioides humi</name>
    <dbReference type="NCBI Taxonomy" id="449461"/>
    <lineage>
        <taxon>Bacteria</taxon>
        <taxon>Bacillati</taxon>
        <taxon>Actinomycetota</taxon>
        <taxon>Actinomycetes</taxon>
        <taxon>Propionibacteriales</taxon>
        <taxon>Nocardioidaceae</taxon>
        <taxon>Nocardioides</taxon>
    </lineage>
</organism>
<evidence type="ECO:0000256" key="5">
    <source>
        <dbReference type="ARBA" id="ARBA00022643"/>
    </source>
</evidence>
<dbReference type="EMBL" id="BAAAOR010000041">
    <property type="protein sequence ID" value="GAA1545891.1"/>
    <property type="molecule type" value="Genomic_DNA"/>
</dbReference>
<evidence type="ECO:0000256" key="12">
    <source>
        <dbReference type="SAM" id="MobiDB-lite"/>
    </source>
</evidence>
<dbReference type="Proteomes" id="UP001500842">
    <property type="component" value="Unassembled WGS sequence"/>
</dbReference>
<comment type="caution">
    <text evidence="14">The sequence shown here is derived from an EMBL/GenBank/DDBJ whole genome shotgun (WGS) entry which is preliminary data.</text>
</comment>
<keyword evidence="15" id="KW-1185">Reference proteome</keyword>
<evidence type="ECO:0000256" key="3">
    <source>
        <dbReference type="ARBA" id="ARBA00012393"/>
    </source>
</evidence>
<dbReference type="InterPro" id="IPR014729">
    <property type="entry name" value="Rossmann-like_a/b/a_fold"/>
</dbReference>
<dbReference type="Pfam" id="PF06574">
    <property type="entry name" value="FAD_syn"/>
    <property type="match status" value="1"/>
</dbReference>
<sequence>MMWGRAGSGDDAVTGGSTGGTNERTVAMGSASGTAFVTPAGLRGRSYRRPGAEASGRPVVAIGQFDGVHLGHRLLLDEARRRATAIGAPAGAVTFDRHPLQVLAPGAAPVELTSLDERIALLLDAGLDLVVVLEVGHALLATEPREFVDDVLSGTLDVAAVVVGTNFRFGRGATGDPSTLRALGPGRGFDVVCPELALHGEDAISSTRIRAAIGAGRLDGAAAMLGPSFATTMTATGRRGMR</sequence>
<evidence type="ECO:0000256" key="9">
    <source>
        <dbReference type="ARBA" id="ARBA00022827"/>
    </source>
</evidence>
<comment type="pathway">
    <text evidence="1">Cofactor biosynthesis; FAD biosynthesis; FAD from FMN: step 1/1.</text>
</comment>
<evidence type="ECO:0000256" key="11">
    <source>
        <dbReference type="ARBA" id="ARBA00049494"/>
    </source>
</evidence>
<comment type="similarity">
    <text evidence="2">Belongs to the RibF family.</text>
</comment>
<comment type="catalytic activity">
    <reaction evidence="11">
        <text>FMN + ATP + H(+) = FAD + diphosphate</text>
        <dbReference type="Rhea" id="RHEA:17237"/>
        <dbReference type="ChEBI" id="CHEBI:15378"/>
        <dbReference type="ChEBI" id="CHEBI:30616"/>
        <dbReference type="ChEBI" id="CHEBI:33019"/>
        <dbReference type="ChEBI" id="CHEBI:57692"/>
        <dbReference type="ChEBI" id="CHEBI:58210"/>
        <dbReference type="EC" id="2.7.7.2"/>
    </reaction>
</comment>
<dbReference type="InterPro" id="IPR015864">
    <property type="entry name" value="FAD_synthase"/>
</dbReference>
<evidence type="ECO:0000313" key="15">
    <source>
        <dbReference type="Proteomes" id="UP001500842"/>
    </source>
</evidence>
<dbReference type="EC" id="2.7.7.2" evidence="3"/>
<keyword evidence="4" id="KW-0285">Flavoprotein</keyword>
<name>A0ABN2BRL5_9ACTN</name>
<evidence type="ECO:0000256" key="8">
    <source>
        <dbReference type="ARBA" id="ARBA00022741"/>
    </source>
</evidence>
<gene>
    <name evidence="14" type="ORF">GCM10009788_55310</name>
</gene>
<dbReference type="PANTHER" id="PTHR22749:SF6">
    <property type="entry name" value="RIBOFLAVIN KINASE"/>
    <property type="match status" value="1"/>
</dbReference>
<dbReference type="Gene3D" id="3.40.50.620">
    <property type="entry name" value="HUPs"/>
    <property type="match status" value="1"/>
</dbReference>
<evidence type="ECO:0000256" key="4">
    <source>
        <dbReference type="ARBA" id="ARBA00022630"/>
    </source>
</evidence>
<keyword evidence="8" id="KW-0547">Nucleotide-binding</keyword>
<proteinExistence type="inferred from homology"/>
<keyword evidence="7" id="KW-0548">Nucleotidyltransferase</keyword>
<keyword evidence="6" id="KW-0808">Transferase</keyword>
<dbReference type="PANTHER" id="PTHR22749">
    <property type="entry name" value="RIBOFLAVIN KINASE/FMN ADENYLYLTRANSFERASE"/>
    <property type="match status" value="1"/>
</dbReference>
<reference evidence="14 15" key="1">
    <citation type="journal article" date="2019" name="Int. J. Syst. Evol. Microbiol.">
        <title>The Global Catalogue of Microorganisms (GCM) 10K type strain sequencing project: providing services to taxonomists for standard genome sequencing and annotation.</title>
        <authorList>
            <consortium name="The Broad Institute Genomics Platform"/>
            <consortium name="The Broad Institute Genome Sequencing Center for Infectious Disease"/>
            <person name="Wu L."/>
            <person name="Ma J."/>
        </authorList>
    </citation>
    <scope>NUCLEOTIDE SEQUENCE [LARGE SCALE GENOMIC DNA]</scope>
    <source>
        <strain evidence="14 15">JCM 14942</strain>
    </source>
</reference>
<evidence type="ECO:0000256" key="1">
    <source>
        <dbReference type="ARBA" id="ARBA00004726"/>
    </source>
</evidence>
<keyword evidence="10" id="KW-0067">ATP-binding</keyword>
<feature type="domain" description="FAD synthetase" evidence="13">
    <location>
        <begin position="57"/>
        <end position="208"/>
    </location>
</feature>
<dbReference type="SUPFAM" id="SSF52374">
    <property type="entry name" value="Nucleotidylyl transferase"/>
    <property type="match status" value="1"/>
</dbReference>
<feature type="region of interest" description="Disordered" evidence="12">
    <location>
        <begin position="1"/>
        <end position="30"/>
    </location>
</feature>
<evidence type="ECO:0000256" key="10">
    <source>
        <dbReference type="ARBA" id="ARBA00022840"/>
    </source>
</evidence>
<evidence type="ECO:0000313" key="14">
    <source>
        <dbReference type="EMBL" id="GAA1545891.1"/>
    </source>
</evidence>
<accession>A0ABN2BRL5</accession>
<protein>
    <recommendedName>
        <fullName evidence="3">FAD synthase</fullName>
        <ecNumber evidence="3">2.7.7.2</ecNumber>
    </recommendedName>
</protein>
<keyword evidence="5" id="KW-0288">FMN</keyword>
<evidence type="ECO:0000256" key="7">
    <source>
        <dbReference type="ARBA" id="ARBA00022695"/>
    </source>
</evidence>
<dbReference type="InterPro" id="IPR023468">
    <property type="entry name" value="Riboflavin_kinase"/>
</dbReference>
<keyword evidence="9" id="KW-0274">FAD</keyword>